<dbReference type="EMBL" id="PDNU01000103">
    <property type="protein sequence ID" value="PHK92857.1"/>
    <property type="molecule type" value="Genomic_DNA"/>
</dbReference>
<gene>
    <name evidence="1" type="ORF">CR162_21750</name>
</gene>
<reference evidence="1 2" key="1">
    <citation type="submission" date="2017-10" db="EMBL/GenBank/DDBJ databases">
        <authorList>
            <person name="Banno H."/>
            <person name="Chua N.-H."/>
        </authorList>
    </citation>
    <scope>NUCLEOTIDE SEQUENCE [LARGE SCALE GENOMIC DNA]</scope>
    <source>
        <strain evidence="1 2">YW11</strain>
    </source>
</reference>
<comment type="caution">
    <text evidence="1">The sequence shown here is derived from an EMBL/GenBank/DDBJ whole genome shotgun (WGS) entry which is preliminary data.</text>
</comment>
<keyword evidence="2" id="KW-1185">Reference proteome</keyword>
<protein>
    <submittedName>
        <fullName evidence="1">Uncharacterized protein</fullName>
    </submittedName>
</protein>
<sequence length="118" mass="13453">MAYVNIVTSDRGWILENLATQISSRLSYVKFGDGVDADAAIQYYITYSCRYRRVSPIEVGYFAHLEPEGEAYEKFFRTAEDVDYCISHAELYAHMLREHGIANVTAISPGVDLDRFMP</sequence>
<dbReference type="RefSeq" id="WP_141563292.1">
    <property type="nucleotide sequence ID" value="NZ_PDNU01000103.1"/>
</dbReference>
<proteinExistence type="predicted"/>
<evidence type="ECO:0000313" key="2">
    <source>
        <dbReference type="Proteomes" id="UP000223527"/>
    </source>
</evidence>
<dbReference type="Proteomes" id="UP000223527">
    <property type="component" value="Unassembled WGS sequence"/>
</dbReference>
<dbReference type="AlphaFoldDB" id="A0A2C7A8E7"/>
<organism evidence="1 2">
    <name type="scientific">Teichococcus rhizosphaerae</name>
    <dbReference type="NCBI Taxonomy" id="1335062"/>
    <lineage>
        <taxon>Bacteria</taxon>
        <taxon>Pseudomonadati</taxon>
        <taxon>Pseudomonadota</taxon>
        <taxon>Alphaproteobacteria</taxon>
        <taxon>Acetobacterales</taxon>
        <taxon>Roseomonadaceae</taxon>
        <taxon>Roseomonas</taxon>
    </lineage>
</organism>
<evidence type="ECO:0000313" key="1">
    <source>
        <dbReference type="EMBL" id="PHK92857.1"/>
    </source>
</evidence>
<accession>A0A2C7A8E7</accession>
<name>A0A2C7A8E7_9PROT</name>
<feature type="non-terminal residue" evidence="1">
    <location>
        <position position="118"/>
    </location>
</feature>